<dbReference type="InterPro" id="IPR006939">
    <property type="entry name" value="SNF5"/>
</dbReference>
<dbReference type="OrthoDB" id="515064at2759"/>
<dbReference type="InParanoid" id="C4JUR6"/>
<feature type="compositionally biased region" description="Acidic residues" evidence="6">
    <location>
        <begin position="530"/>
        <end position="539"/>
    </location>
</feature>
<organism evidence="7 8">
    <name type="scientific">Uncinocarpus reesii (strain UAMH 1704)</name>
    <dbReference type="NCBI Taxonomy" id="336963"/>
    <lineage>
        <taxon>Eukaryota</taxon>
        <taxon>Fungi</taxon>
        <taxon>Dikarya</taxon>
        <taxon>Ascomycota</taxon>
        <taxon>Pezizomycotina</taxon>
        <taxon>Eurotiomycetes</taxon>
        <taxon>Eurotiomycetidae</taxon>
        <taxon>Onygenales</taxon>
        <taxon>Onygenaceae</taxon>
        <taxon>Uncinocarpus</taxon>
    </lineage>
</organism>
<dbReference type="GO" id="GO:0006338">
    <property type="term" value="P:chromatin remodeling"/>
    <property type="evidence" value="ECO:0007669"/>
    <property type="project" value="InterPro"/>
</dbReference>
<dbReference type="EMBL" id="CH476617">
    <property type="protein sequence ID" value="EEP80027.1"/>
    <property type="molecule type" value="Genomic_DNA"/>
</dbReference>
<evidence type="ECO:0000256" key="2">
    <source>
        <dbReference type="ARBA" id="ARBA00010239"/>
    </source>
</evidence>
<dbReference type="STRING" id="336963.C4JUR6"/>
<feature type="compositionally biased region" description="Polar residues" evidence="6">
    <location>
        <begin position="114"/>
        <end position="123"/>
    </location>
</feature>
<evidence type="ECO:0000256" key="4">
    <source>
        <dbReference type="ARBA" id="ARBA00023163"/>
    </source>
</evidence>
<feature type="compositionally biased region" description="Basic and acidic residues" evidence="6">
    <location>
        <begin position="224"/>
        <end position="238"/>
    </location>
</feature>
<dbReference type="GO" id="GO:0000228">
    <property type="term" value="C:nuclear chromosome"/>
    <property type="evidence" value="ECO:0007669"/>
    <property type="project" value="InterPro"/>
</dbReference>
<feature type="region of interest" description="Disordered" evidence="6">
    <location>
        <begin position="512"/>
        <end position="558"/>
    </location>
</feature>
<dbReference type="GeneID" id="8441183"/>
<evidence type="ECO:0008006" key="9">
    <source>
        <dbReference type="Google" id="ProtNLM"/>
    </source>
</evidence>
<dbReference type="eggNOG" id="KOG1649">
    <property type="taxonomic scope" value="Eukaryota"/>
</dbReference>
<evidence type="ECO:0000256" key="6">
    <source>
        <dbReference type="SAM" id="MobiDB-lite"/>
    </source>
</evidence>
<evidence type="ECO:0000256" key="3">
    <source>
        <dbReference type="ARBA" id="ARBA00023015"/>
    </source>
</evidence>
<dbReference type="AlphaFoldDB" id="C4JUR6"/>
<keyword evidence="5" id="KW-0539">Nucleus</keyword>
<accession>C4JUR6</accession>
<evidence type="ECO:0000313" key="7">
    <source>
        <dbReference type="EMBL" id="EEP80027.1"/>
    </source>
</evidence>
<proteinExistence type="inferred from homology"/>
<keyword evidence="3" id="KW-0805">Transcription regulation</keyword>
<feature type="compositionally biased region" description="Pro residues" evidence="6">
    <location>
        <begin position="684"/>
        <end position="696"/>
    </location>
</feature>
<feature type="compositionally biased region" description="Polar residues" evidence="6">
    <location>
        <begin position="36"/>
        <end position="56"/>
    </location>
</feature>
<feature type="compositionally biased region" description="Polar residues" evidence="6">
    <location>
        <begin position="549"/>
        <end position="558"/>
    </location>
</feature>
<dbReference type="OMA" id="KYAWLPR"/>
<evidence type="ECO:0000256" key="5">
    <source>
        <dbReference type="ARBA" id="ARBA00023242"/>
    </source>
</evidence>
<dbReference type="KEGG" id="ure:UREG_04869"/>
<feature type="region of interest" description="Disordered" evidence="6">
    <location>
        <begin position="455"/>
        <end position="486"/>
    </location>
</feature>
<keyword evidence="4" id="KW-0804">Transcription</keyword>
<comment type="subcellular location">
    <subcellularLocation>
        <location evidence="1">Nucleus</location>
    </subcellularLocation>
</comment>
<feature type="compositionally biased region" description="Basic and acidic residues" evidence="6">
    <location>
        <begin position="25"/>
        <end position="35"/>
    </location>
</feature>
<comment type="similarity">
    <text evidence="2">Belongs to the SNF5 family.</text>
</comment>
<protein>
    <recommendedName>
        <fullName evidence="9">SWI-SNF complex subunit</fullName>
    </recommendedName>
</protein>
<keyword evidence="8" id="KW-1185">Reference proteome</keyword>
<evidence type="ECO:0000256" key="1">
    <source>
        <dbReference type="ARBA" id="ARBA00004123"/>
    </source>
</evidence>
<reference evidence="8" key="1">
    <citation type="journal article" date="2009" name="Genome Res.">
        <title>Comparative genomic analyses of the human fungal pathogens Coccidioides and their relatives.</title>
        <authorList>
            <person name="Sharpton T.J."/>
            <person name="Stajich J.E."/>
            <person name="Rounsley S.D."/>
            <person name="Gardner M.J."/>
            <person name="Wortman J.R."/>
            <person name="Jordar V.S."/>
            <person name="Maiti R."/>
            <person name="Kodira C.D."/>
            <person name="Neafsey D.E."/>
            <person name="Zeng Q."/>
            <person name="Hung C.-Y."/>
            <person name="McMahan C."/>
            <person name="Muszewska A."/>
            <person name="Grynberg M."/>
            <person name="Mandel M.A."/>
            <person name="Kellner E.M."/>
            <person name="Barker B.M."/>
            <person name="Galgiani J.N."/>
            <person name="Orbach M.J."/>
            <person name="Kirkland T.N."/>
            <person name="Cole G.T."/>
            <person name="Henn M.R."/>
            <person name="Birren B.W."/>
            <person name="Taylor J.W."/>
        </authorList>
    </citation>
    <scope>NUCLEOTIDE SEQUENCE [LARGE SCALE GENOMIC DNA]</scope>
    <source>
        <strain evidence="8">UAMH 1704</strain>
    </source>
</reference>
<name>C4JUR6_UNCRE</name>
<dbReference type="Pfam" id="PF04855">
    <property type="entry name" value="SNF5"/>
    <property type="match status" value="1"/>
</dbReference>
<evidence type="ECO:0000313" key="8">
    <source>
        <dbReference type="Proteomes" id="UP000002058"/>
    </source>
</evidence>
<dbReference type="Proteomes" id="UP000002058">
    <property type="component" value="Unassembled WGS sequence"/>
</dbReference>
<dbReference type="PANTHER" id="PTHR10019">
    <property type="entry name" value="SNF5"/>
    <property type="match status" value="1"/>
</dbReference>
<dbReference type="VEuPathDB" id="FungiDB:UREG_04869"/>
<dbReference type="RefSeq" id="XP_002584180.1">
    <property type="nucleotide sequence ID" value="XM_002584134.1"/>
</dbReference>
<dbReference type="HOGENOM" id="CLU_018784_0_0_1"/>
<feature type="region of interest" description="Disordered" evidence="6">
    <location>
        <begin position="1"/>
        <end position="135"/>
    </location>
</feature>
<feature type="compositionally biased region" description="Low complexity" evidence="6">
    <location>
        <begin position="512"/>
        <end position="526"/>
    </location>
</feature>
<gene>
    <name evidence="7" type="ORF">UREG_04869</name>
</gene>
<sequence>MDPSASIPDDSVQTDLQSQGPPPDMVEHMERDNAGDSKNAQEATDPQSTHRSSTPGSFVEGKQKAEVTQPAAEPQNEASRLDDDHDDQDDCPGSPDLQDESANAMVLPQKRSRSGSLKRSTSPPVELPAGPRDTPLDKIQLEQYLHREWLHSALAASRTPRHDILHEKRAERDFYLQLQHERQVNPAAIFGVGYEGFGNIRTDLKSQHPQLLYPSNRRKPGGRKSRDVRISREEMDKQADQPENLVPIRLDIDWDKVKLRDTFTWNLHDRVTPPDVFAEKLVEDFGLPLESCGPLVRQITQSIQDQLTDYHPHVFIEEEPLDPHLPYFAYKNDEMRILIKLDITIGQHTFVDQFEWDINDPQNSPEAFAIQTARDLALPGEFMTAIAHSIREQTQLFTRSLYVVSHPFDGRPIEDPDLRAAFQPSPLTSTFHTFQQAKEYVPCLYELNEAGLERAEGAVSREQRRQKRSVNRRGGPALPDLKDRQRTIRTMIMSSVIPGAASSIEETRIFKRSGAGRSRRATAGQRDGLEDSDDSDSDESSGASPAMSHLTQGTARTRNMRTASAIAQSAMRSHLTRSATPEVSSILETRASARRRDYREESSEVPEKLIVKLRINPQRLRQFMRDLKARQKGFIGSPATPNAPTPVRPAFTPARGSMGPPASQPAATPKKPTPSQLNGVVDAPHPPQPGVPGPPPPPWLNRGLNNLKKIYPRDSFEGTMRYTAVDPQTNLPIPNAAATHPGQKLVYKYFPRIRCHDCPGKLYTPGPALTVDNFEVHLKNRQHKERVEERHARIARETGVASVPTVPAGGSAS</sequence>
<feature type="region of interest" description="Disordered" evidence="6">
    <location>
        <begin position="208"/>
        <end position="238"/>
    </location>
</feature>
<feature type="region of interest" description="Disordered" evidence="6">
    <location>
        <begin position="634"/>
        <end position="696"/>
    </location>
</feature>